<evidence type="ECO:0000313" key="3">
    <source>
        <dbReference type="Proteomes" id="UP000187181"/>
    </source>
</evidence>
<dbReference type="PANTHER" id="PTHR22916:SF3">
    <property type="entry name" value="UDP-GLCNAC:BETAGAL BETA-1,3-N-ACETYLGLUCOSAMINYLTRANSFERASE-LIKE PROTEIN 1"/>
    <property type="match status" value="1"/>
</dbReference>
<dbReference type="OrthoDB" id="9788101at2"/>
<dbReference type="STRING" id="1317125.SAMN05444128_0341"/>
<dbReference type="AlphaFoldDB" id="A0A1R3WET3"/>
<reference evidence="3" key="1">
    <citation type="submission" date="2017-01" db="EMBL/GenBank/DDBJ databases">
        <authorList>
            <person name="Varghese N."/>
            <person name="Submissions S."/>
        </authorList>
    </citation>
    <scope>NUCLEOTIDE SEQUENCE [LARGE SCALE GENOMIC DNA]</scope>
    <source>
        <strain evidence="3">LP100</strain>
    </source>
</reference>
<dbReference type="EMBL" id="FTPP01000001">
    <property type="protein sequence ID" value="SIT76457.1"/>
    <property type="molecule type" value="Genomic_DNA"/>
</dbReference>
<dbReference type="Proteomes" id="UP000187181">
    <property type="component" value="Unassembled WGS sequence"/>
</dbReference>
<dbReference type="SUPFAM" id="SSF53448">
    <property type="entry name" value="Nucleotide-diphospho-sugar transferases"/>
    <property type="match status" value="1"/>
</dbReference>
<evidence type="ECO:0000259" key="1">
    <source>
        <dbReference type="Pfam" id="PF00535"/>
    </source>
</evidence>
<evidence type="ECO:0000313" key="2">
    <source>
        <dbReference type="EMBL" id="SIT76457.1"/>
    </source>
</evidence>
<dbReference type="CDD" id="cd06433">
    <property type="entry name" value="GT_2_WfgS_like"/>
    <property type="match status" value="1"/>
</dbReference>
<dbReference type="InterPro" id="IPR029044">
    <property type="entry name" value="Nucleotide-diphossugar_trans"/>
</dbReference>
<dbReference type="GO" id="GO:0016758">
    <property type="term" value="F:hexosyltransferase activity"/>
    <property type="evidence" value="ECO:0007669"/>
    <property type="project" value="UniProtKB-ARBA"/>
</dbReference>
<name>A0A1R3WET3_9BACT</name>
<protein>
    <submittedName>
        <fullName evidence="2">Glycosyltransferase involved in cell wall bisynthesis</fullName>
    </submittedName>
</protein>
<dbReference type="PANTHER" id="PTHR22916">
    <property type="entry name" value="GLYCOSYLTRANSFERASE"/>
    <property type="match status" value="1"/>
</dbReference>
<sequence length="281" mass="32252">MAHALEGGYRINKLQPESRSGVLVSVITIVYNGEKYLEQTIQSVLSQTYKNLEYIIVDGGSTDGTLDIIRKYESQLAYWKSEPDKGISDAFNKGIALVTGDLVGILNADDWYESDAVANIVNKYEPECVLHGNKQYWNQDGSRAHQAKPNLEILPLEMSLNHPTVFVSKSLYDKYGKFDLNYKLAMDYHLLLRLYSAGVKFIHVDRIITNMRLGGVSANIEGCYREVLRAKNEVFGSKLSHQIYYYWTMLRYRVSQTLDNSPLSFITRFYRTRISPIKKQY</sequence>
<accession>A0A1R3WET3</accession>
<dbReference type="InterPro" id="IPR001173">
    <property type="entry name" value="Glyco_trans_2-like"/>
</dbReference>
<gene>
    <name evidence="2" type="ORF">SAMN05444128_0341</name>
</gene>
<organism evidence="2 3">
    <name type="scientific">Pontibacter indicus</name>
    <dbReference type="NCBI Taxonomy" id="1317125"/>
    <lineage>
        <taxon>Bacteria</taxon>
        <taxon>Pseudomonadati</taxon>
        <taxon>Bacteroidota</taxon>
        <taxon>Cytophagia</taxon>
        <taxon>Cytophagales</taxon>
        <taxon>Hymenobacteraceae</taxon>
        <taxon>Pontibacter</taxon>
    </lineage>
</organism>
<proteinExistence type="predicted"/>
<keyword evidence="2" id="KW-0808">Transferase</keyword>
<keyword evidence="3" id="KW-1185">Reference proteome</keyword>
<dbReference type="Pfam" id="PF00535">
    <property type="entry name" value="Glycos_transf_2"/>
    <property type="match status" value="1"/>
</dbReference>
<dbReference type="Gene3D" id="3.90.550.10">
    <property type="entry name" value="Spore Coat Polysaccharide Biosynthesis Protein SpsA, Chain A"/>
    <property type="match status" value="1"/>
</dbReference>
<dbReference type="RefSeq" id="WP_076665772.1">
    <property type="nucleotide sequence ID" value="NZ_FTPP01000001.1"/>
</dbReference>
<feature type="domain" description="Glycosyltransferase 2-like" evidence="1">
    <location>
        <begin position="25"/>
        <end position="149"/>
    </location>
</feature>